<sequence>MPTPNNKNENRRQADIPDCMERDNETQQKINALKKTYCQNLDAADNEIETLKIGYDTNEKIYRSKERRYLSTRENSQRFINTEISMGSQLVQSNEKMKASIAAFKTWDDSLAAQLTLVFKTVKDVKSKMSDLRDAAAKLENSRTDSCSNSEWSIITGKNDCKDENQQVIQNENCKDVEKVINMLFDMPKALLADIDAIFKSSSDIIGIQKFCNAGSLVVLQDNLYNNAKDFDKFLVDTIAVRKSDLDVRLLELKDALQKRTTSVMDLYSQRCNYAGIHSTLEKICCPKCGCVKSADDCKPRLEECAEDICNICGEVKYAFIKEEVPPPAAETTAA</sequence>
<dbReference type="AlphaFoldDB" id="A0A3M9N7V5"/>
<dbReference type="Proteomes" id="UP000267223">
    <property type="component" value="Unassembled WGS sequence"/>
</dbReference>
<dbReference type="RefSeq" id="WP_123122078.1">
    <property type="nucleotide sequence ID" value="NZ_RJJR01000016.1"/>
</dbReference>
<dbReference type="EMBL" id="RJJR01000016">
    <property type="protein sequence ID" value="RNI33821.1"/>
    <property type="molecule type" value="Genomic_DNA"/>
</dbReference>
<comment type="caution">
    <text evidence="1">The sequence shown here is derived from an EMBL/GenBank/DDBJ whole genome shotgun (WGS) entry which is preliminary data.</text>
</comment>
<dbReference type="OrthoDB" id="713824at2"/>
<name>A0A3M9N7V5_9BACT</name>
<proteinExistence type="predicted"/>
<evidence type="ECO:0000313" key="2">
    <source>
        <dbReference type="Proteomes" id="UP000267223"/>
    </source>
</evidence>
<accession>A0A3M9N7V5</accession>
<evidence type="ECO:0000313" key="1">
    <source>
        <dbReference type="EMBL" id="RNI33821.1"/>
    </source>
</evidence>
<keyword evidence="2" id="KW-1185">Reference proteome</keyword>
<gene>
    <name evidence="1" type="ORF">EFY79_17690</name>
</gene>
<reference evidence="1 2" key="1">
    <citation type="submission" date="2018-11" db="EMBL/GenBank/DDBJ databases">
        <title>Draft genome sequence of Ferruginibacter sp. BO-59.</title>
        <authorList>
            <person name="Im W.T."/>
        </authorList>
    </citation>
    <scope>NUCLEOTIDE SEQUENCE [LARGE SCALE GENOMIC DNA]</scope>
    <source>
        <strain evidence="1 2">BO-59</strain>
    </source>
</reference>
<organism evidence="1 2">
    <name type="scientific">Hanamia caeni</name>
    <dbReference type="NCBI Taxonomy" id="2294116"/>
    <lineage>
        <taxon>Bacteria</taxon>
        <taxon>Pseudomonadati</taxon>
        <taxon>Bacteroidota</taxon>
        <taxon>Chitinophagia</taxon>
        <taxon>Chitinophagales</taxon>
        <taxon>Chitinophagaceae</taxon>
        <taxon>Hanamia</taxon>
    </lineage>
</organism>
<protein>
    <submittedName>
        <fullName evidence="1">Uncharacterized protein</fullName>
    </submittedName>
</protein>